<dbReference type="AlphaFoldDB" id="J7L3G5"/>
<protein>
    <submittedName>
        <fullName evidence="2">Uncharacterized protein</fullName>
    </submittedName>
</protein>
<proteinExistence type="predicted"/>
<dbReference type="HOGENOM" id="CLU_3330723_0_0_11"/>
<reference evidence="3" key="2">
    <citation type="submission" date="2012-08" db="EMBL/GenBank/DDBJ databases">
        <title>Whole-genome sequence of Nocardiopsis alba strain ATCC BAA-2165 associated with honeybees.</title>
        <authorList>
            <person name="Qiao J."/>
            <person name="Chen L."/>
            <person name="Li Y."/>
            <person name="Wang J."/>
            <person name="Zhang W."/>
            <person name="Chen S."/>
        </authorList>
    </citation>
    <scope>NUCLEOTIDE SEQUENCE [LARGE SCALE GENOMIC DNA]</scope>
    <source>
        <strain evidence="3">ATCC BAA-2165 / BE74</strain>
    </source>
</reference>
<evidence type="ECO:0000313" key="2">
    <source>
        <dbReference type="EMBL" id="AFR07286.1"/>
    </source>
</evidence>
<evidence type="ECO:0000313" key="3">
    <source>
        <dbReference type="Proteomes" id="UP000003779"/>
    </source>
</evidence>
<feature type="region of interest" description="Disordered" evidence="1">
    <location>
        <begin position="1"/>
        <end position="38"/>
    </location>
</feature>
<evidence type="ECO:0000256" key="1">
    <source>
        <dbReference type="SAM" id="MobiDB-lite"/>
    </source>
</evidence>
<gene>
    <name evidence="2" type="ordered locus">B005_0996</name>
</gene>
<dbReference type="Proteomes" id="UP000003779">
    <property type="component" value="Chromosome"/>
</dbReference>
<dbReference type="EMBL" id="CP003788">
    <property type="protein sequence ID" value="AFR07286.1"/>
    <property type="molecule type" value="Genomic_DNA"/>
</dbReference>
<dbReference type="KEGG" id="nal:B005_0996"/>
<organism evidence="2 3">
    <name type="scientific">Nocardiopsis alba (strain ATCC BAA-2165 / BE74)</name>
    <dbReference type="NCBI Taxonomy" id="1205910"/>
    <lineage>
        <taxon>Bacteria</taxon>
        <taxon>Bacillati</taxon>
        <taxon>Actinomycetota</taxon>
        <taxon>Actinomycetes</taxon>
        <taxon>Streptosporangiales</taxon>
        <taxon>Nocardiopsidaceae</taxon>
        <taxon>Nocardiopsis</taxon>
    </lineage>
</organism>
<dbReference type="STRING" id="1205910.B005_0996"/>
<name>J7L3G5_NOCAA</name>
<feature type="compositionally biased region" description="Basic and acidic residues" evidence="1">
    <location>
        <begin position="20"/>
        <end position="29"/>
    </location>
</feature>
<reference evidence="2 3" key="1">
    <citation type="journal article" date="2012" name="J. Bacteriol.">
        <title>Whole-Genome Sequence of Nocardiopsis alba Strain ATCC BAA-2165, Associated with Honeybees.</title>
        <authorList>
            <person name="Qiao J."/>
            <person name="Chen L."/>
            <person name="Li Y."/>
            <person name="Wang J."/>
            <person name="Zhang W."/>
            <person name="Chen S."/>
        </authorList>
    </citation>
    <scope>NUCLEOTIDE SEQUENCE [LARGE SCALE GENOMIC DNA]</scope>
    <source>
        <strain evidence="3">ATCC BAA-2165 / BE74</strain>
    </source>
</reference>
<accession>J7L3G5</accession>
<sequence>MNGEGPTGRPGRVLAPTLVRSRDSRKVARETPASGTST</sequence>